<accession>A0A6C0UM83</accession>
<reference evidence="1 2" key="1">
    <citation type="submission" date="2020-02" db="EMBL/GenBank/DDBJ databases">
        <title>Whole genome sequence of Halogeometricum borinquense strain wsp4.</title>
        <authorList>
            <person name="Verma D.K."/>
            <person name="Gopal K."/>
            <person name="Prasad E.S."/>
        </authorList>
    </citation>
    <scope>NUCLEOTIDE SEQUENCE [LARGE SCALE GENOMIC DNA]</scope>
    <source>
        <strain evidence="2">wsp4</strain>
    </source>
</reference>
<evidence type="ECO:0000313" key="2">
    <source>
        <dbReference type="Proteomes" id="UP000465846"/>
    </source>
</evidence>
<dbReference type="InterPro" id="IPR007344">
    <property type="entry name" value="GrpB/CoaE"/>
</dbReference>
<evidence type="ECO:0000313" key="1">
    <source>
        <dbReference type="EMBL" id="QIB75471.1"/>
    </source>
</evidence>
<dbReference type="RefSeq" id="WP_163487240.1">
    <property type="nucleotide sequence ID" value="NZ_CP048739.1"/>
</dbReference>
<name>A0A6C0UM83_9EURY</name>
<organism evidence="1 2">
    <name type="scientific">Halogeometricum borinquense</name>
    <dbReference type="NCBI Taxonomy" id="60847"/>
    <lineage>
        <taxon>Archaea</taxon>
        <taxon>Methanobacteriati</taxon>
        <taxon>Methanobacteriota</taxon>
        <taxon>Stenosarchaea group</taxon>
        <taxon>Halobacteria</taxon>
        <taxon>Halobacteriales</taxon>
        <taxon>Haloferacaceae</taxon>
        <taxon>Halogeometricum</taxon>
    </lineage>
</organism>
<protein>
    <submittedName>
        <fullName evidence="1">GrpB family protein</fullName>
    </submittedName>
</protein>
<dbReference type="Proteomes" id="UP000465846">
    <property type="component" value="Chromosome"/>
</dbReference>
<dbReference type="AlphaFoldDB" id="A0A6C0UM83"/>
<gene>
    <name evidence="1" type="ORF">G3I44_14910</name>
</gene>
<dbReference type="Pfam" id="PF04229">
    <property type="entry name" value="GrpB"/>
    <property type="match status" value="1"/>
</dbReference>
<dbReference type="InterPro" id="IPR043519">
    <property type="entry name" value="NT_sf"/>
</dbReference>
<sequence>MVGLARGTVKLESHRTEWKDRYEKEVNRLTEIAGDRLLDFEHIGSTAISGMPAKPIIDLLAVVRNLEEGKDLTPVLEAHGYEYRPDDDVGGRLFFAKGPRENRTYYLSLAEQNSDFFEEKVAFREYLREHAAVADEYASLKRNLAEQYPETRETYTANKGAFIESVLDRAMNE</sequence>
<dbReference type="GeneID" id="44080717"/>
<dbReference type="SUPFAM" id="SSF81301">
    <property type="entry name" value="Nucleotidyltransferase"/>
    <property type="match status" value="1"/>
</dbReference>
<dbReference type="EMBL" id="CP048739">
    <property type="protein sequence ID" value="QIB75471.1"/>
    <property type="molecule type" value="Genomic_DNA"/>
</dbReference>
<dbReference type="Gene3D" id="3.30.460.10">
    <property type="entry name" value="Beta Polymerase, domain 2"/>
    <property type="match status" value="1"/>
</dbReference>
<dbReference type="PANTHER" id="PTHR34822:SF1">
    <property type="entry name" value="GRPB FAMILY PROTEIN"/>
    <property type="match status" value="1"/>
</dbReference>
<dbReference type="PANTHER" id="PTHR34822">
    <property type="entry name" value="GRPB DOMAIN PROTEIN (AFU_ORTHOLOGUE AFUA_1G01530)"/>
    <property type="match status" value="1"/>
</dbReference>
<proteinExistence type="predicted"/>